<name>R0JPH2_ANAPL</name>
<protein>
    <submittedName>
        <fullName evidence="1">Uncharacterized protein</fullName>
    </submittedName>
</protein>
<gene>
    <name evidence="1" type="ORF">Anapl_07149</name>
</gene>
<proteinExistence type="predicted"/>
<keyword evidence="2" id="KW-1185">Reference proteome</keyword>
<dbReference type="Proteomes" id="UP000296049">
    <property type="component" value="Unassembled WGS sequence"/>
</dbReference>
<accession>R0JPH2</accession>
<sequence>MEKLCVNVIPEELQKQSDQKESKVPGYCTSQQCNGKFAQEELNCSEVDSVFFAPLCLVDAQDAEGKPCVSVTALYCQASHSGIGDNYERK</sequence>
<reference evidence="2" key="1">
    <citation type="journal article" date="2013" name="Nat. Genet.">
        <title>The duck genome and transcriptome provide insight into an avian influenza virus reservoir species.</title>
        <authorList>
            <person name="Huang Y."/>
            <person name="Li Y."/>
            <person name="Burt D.W."/>
            <person name="Chen H."/>
            <person name="Zhang Y."/>
            <person name="Qian W."/>
            <person name="Kim H."/>
            <person name="Gan S."/>
            <person name="Zhao Y."/>
            <person name="Li J."/>
            <person name="Yi K."/>
            <person name="Feng H."/>
            <person name="Zhu P."/>
            <person name="Li B."/>
            <person name="Liu Q."/>
            <person name="Fairley S."/>
            <person name="Magor K.E."/>
            <person name="Du Z."/>
            <person name="Hu X."/>
            <person name="Goodman L."/>
            <person name="Tafer H."/>
            <person name="Vignal A."/>
            <person name="Lee T."/>
            <person name="Kim K.W."/>
            <person name="Sheng Z."/>
            <person name="An Y."/>
            <person name="Searle S."/>
            <person name="Herrero J."/>
            <person name="Groenen M.A."/>
            <person name="Crooijmans R.P."/>
            <person name="Faraut T."/>
            <person name="Cai Q."/>
            <person name="Webster R.G."/>
            <person name="Aldridge J.R."/>
            <person name="Warren W.C."/>
            <person name="Bartschat S."/>
            <person name="Kehr S."/>
            <person name="Marz M."/>
            <person name="Stadler P.F."/>
            <person name="Smith J."/>
            <person name="Kraus R.H."/>
            <person name="Zhao Y."/>
            <person name="Ren L."/>
            <person name="Fei J."/>
            <person name="Morisson M."/>
            <person name="Kaiser P."/>
            <person name="Griffin D.K."/>
            <person name="Rao M."/>
            <person name="Pitel F."/>
            <person name="Wang J."/>
            <person name="Li N."/>
        </authorList>
    </citation>
    <scope>NUCLEOTIDE SEQUENCE [LARGE SCALE GENOMIC DNA]</scope>
</reference>
<evidence type="ECO:0000313" key="1">
    <source>
        <dbReference type="EMBL" id="EOA99250.1"/>
    </source>
</evidence>
<dbReference type="AlphaFoldDB" id="R0JPH2"/>
<dbReference type="EMBL" id="KB743356">
    <property type="protein sequence ID" value="EOA99250.1"/>
    <property type="molecule type" value="Genomic_DNA"/>
</dbReference>
<evidence type="ECO:0000313" key="2">
    <source>
        <dbReference type="Proteomes" id="UP000296049"/>
    </source>
</evidence>
<organism evidence="1 2">
    <name type="scientific">Anas platyrhynchos</name>
    <name type="common">Mallard</name>
    <name type="synonym">Anas boschas</name>
    <dbReference type="NCBI Taxonomy" id="8839"/>
    <lineage>
        <taxon>Eukaryota</taxon>
        <taxon>Metazoa</taxon>
        <taxon>Chordata</taxon>
        <taxon>Craniata</taxon>
        <taxon>Vertebrata</taxon>
        <taxon>Euteleostomi</taxon>
        <taxon>Archelosauria</taxon>
        <taxon>Archosauria</taxon>
        <taxon>Dinosauria</taxon>
        <taxon>Saurischia</taxon>
        <taxon>Theropoda</taxon>
        <taxon>Coelurosauria</taxon>
        <taxon>Aves</taxon>
        <taxon>Neognathae</taxon>
        <taxon>Galloanserae</taxon>
        <taxon>Anseriformes</taxon>
        <taxon>Anatidae</taxon>
        <taxon>Anatinae</taxon>
        <taxon>Anas</taxon>
    </lineage>
</organism>